<keyword evidence="3" id="KW-1185">Reference proteome</keyword>
<comment type="caution">
    <text evidence="2">The sequence shown here is derived from an EMBL/GenBank/DDBJ whole genome shotgun (WGS) entry which is preliminary data.</text>
</comment>
<keyword evidence="1" id="KW-1133">Transmembrane helix</keyword>
<evidence type="ECO:0008006" key="4">
    <source>
        <dbReference type="Google" id="ProtNLM"/>
    </source>
</evidence>
<dbReference type="Proteomes" id="UP000290288">
    <property type="component" value="Unassembled WGS sequence"/>
</dbReference>
<keyword evidence="1" id="KW-0812">Transmembrane</keyword>
<feature type="transmembrane region" description="Helical" evidence="1">
    <location>
        <begin position="97"/>
        <end position="120"/>
    </location>
</feature>
<sequence>MASTSTASTSSMTVVAAPTPALALTTSRTASASEQPQRTYDVVDEFFGYRFATSATQESRHDRTQSVVYTDAEALPPYVEEDSSLPAYTPYAEPVTLAMFLFKFGFLFPPFWIFGAFILMSPLREPPTTSGEGSPVWMPEKTEAERQEIIAQMRKVELKWAKRCLFALCIFLIIVALAIIAGWALFVRKH</sequence>
<keyword evidence="1" id="KW-0472">Membrane</keyword>
<proteinExistence type="predicted"/>
<name>A0A4Q2DEV6_9AGAR</name>
<accession>A0A4Q2DEV6</accession>
<reference evidence="2 3" key="1">
    <citation type="submission" date="2019-01" db="EMBL/GenBank/DDBJ databases">
        <title>Draft genome sequence of Psathyrella aberdarensis IHI B618.</title>
        <authorList>
            <person name="Buettner E."/>
            <person name="Kellner H."/>
        </authorList>
    </citation>
    <scope>NUCLEOTIDE SEQUENCE [LARGE SCALE GENOMIC DNA]</scope>
    <source>
        <strain evidence="2 3">IHI B618</strain>
    </source>
</reference>
<feature type="transmembrane region" description="Helical" evidence="1">
    <location>
        <begin position="164"/>
        <end position="186"/>
    </location>
</feature>
<gene>
    <name evidence="2" type="ORF">EST38_g7582</name>
</gene>
<dbReference type="OrthoDB" id="3358294at2759"/>
<organism evidence="2 3">
    <name type="scientific">Candolleomyces aberdarensis</name>
    <dbReference type="NCBI Taxonomy" id="2316362"/>
    <lineage>
        <taxon>Eukaryota</taxon>
        <taxon>Fungi</taxon>
        <taxon>Dikarya</taxon>
        <taxon>Basidiomycota</taxon>
        <taxon>Agaricomycotina</taxon>
        <taxon>Agaricomycetes</taxon>
        <taxon>Agaricomycetidae</taxon>
        <taxon>Agaricales</taxon>
        <taxon>Agaricineae</taxon>
        <taxon>Psathyrellaceae</taxon>
        <taxon>Candolleomyces</taxon>
    </lineage>
</organism>
<evidence type="ECO:0000313" key="2">
    <source>
        <dbReference type="EMBL" id="RXW18273.1"/>
    </source>
</evidence>
<evidence type="ECO:0000313" key="3">
    <source>
        <dbReference type="Proteomes" id="UP000290288"/>
    </source>
</evidence>
<protein>
    <recommendedName>
        <fullName evidence="4">Transmembrane protein</fullName>
    </recommendedName>
</protein>
<evidence type="ECO:0000256" key="1">
    <source>
        <dbReference type="SAM" id="Phobius"/>
    </source>
</evidence>
<dbReference type="EMBL" id="SDEE01000278">
    <property type="protein sequence ID" value="RXW18273.1"/>
    <property type="molecule type" value="Genomic_DNA"/>
</dbReference>
<dbReference type="AlphaFoldDB" id="A0A4Q2DEV6"/>